<dbReference type="RefSeq" id="WP_002482052.1">
    <property type="nucleotide sequence ID" value="NZ_JBFSXZ010000001.1"/>
</dbReference>
<evidence type="ECO:0000313" key="1">
    <source>
        <dbReference type="EMBL" id="SUM81741.1"/>
    </source>
</evidence>
<proteinExistence type="predicted"/>
<sequence length="71" mass="7772">MATEPDQGCVKCGHTEIEEGTLSATGSGLSKVFDLQHNNFTTITCKNCGYTEFYKADKNRTTDIIDLFFGG</sequence>
<dbReference type="AlphaFoldDB" id="A0A380HIP0"/>
<dbReference type="Pfam" id="PF09855">
    <property type="entry name" value="Zn_ribbon_13"/>
    <property type="match status" value="1"/>
</dbReference>
<evidence type="ECO:0000313" key="2">
    <source>
        <dbReference type="Proteomes" id="UP000254707"/>
    </source>
</evidence>
<dbReference type="Proteomes" id="UP000254707">
    <property type="component" value="Unassembled WGS sequence"/>
</dbReference>
<accession>A0A380HIP0</accession>
<reference evidence="1 2" key="1">
    <citation type="submission" date="2018-06" db="EMBL/GenBank/DDBJ databases">
        <authorList>
            <consortium name="Pathogen Informatics"/>
            <person name="Doyle S."/>
        </authorList>
    </citation>
    <scope>NUCLEOTIDE SEQUENCE [LARGE SCALE GENOMIC DNA]</scope>
    <source>
        <strain evidence="1 2">NCTC7688</strain>
    </source>
</reference>
<protein>
    <submittedName>
        <fullName evidence="1">Nucleic-acid-binding protein containing Zn-ribbon domain (DUF2082)</fullName>
    </submittedName>
</protein>
<name>A0A380HIP0_STASA</name>
<organism evidence="1 2">
    <name type="scientific">Staphylococcus saprophyticus</name>
    <dbReference type="NCBI Taxonomy" id="29385"/>
    <lineage>
        <taxon>Bacteria</taxon>
        <taxon>Bacillati</taxon>
        <taxon>Bacillota</taxon>
        <taxon>Bacilli</taxon>
        <taxon>Bacillales</taxon>
        <taxon>Staphylococcaceae</taxon>
        <taxon>Staphylococcus</taxon>
    </lineage>
</organism>
<dbReference type="InterPro" id="IPR018652">
    <property type="entry name" value="DUF2082_NA-bd_Znr"/>
</dbReference>
<dbReference type="EMBL" id="UHED01000001">
    <property type="protein sequence ID" value="SUM81741.1"/>
    <property type="molecule type" value="Genomic_DNA"/>
</dbReference>
<gene>
    <name evidence="1" type="ORF">NCTC7688_00234</name>
</gene>